<dbReference type="PANTHER" id="PTHR43527">
    <property type="entry name" value="4-DIPHOSPHOCYTIDYL-2-C-METHYL-D-ERYTHRITOL KINASE, CHLOROPLASTIC"/>
    <property type="match status" value="1"/>
</dbReference>
<dbReference type="PIRSF" id="PIRSF010376">
    <property type="entry name" value="IspE"/>
    <property type="match status" value="1"/>
</dbReference>
<dbReference type="Pfam" id="PF08544">
    <property type="entry name" value="GHMP_kinases_C"/>
    <property type="match status" value="1"/>
</dbReference>
<comment type="catalytic activity">
    <reaction evidence="9">
        <text>4-CDP-2-C-methyl-D-erythritol + ATP = 4-CDP-2-C-methyl-D-erythritol 2-phosphate + ADP + H(+)</text>
        <dbReference type="Rhea" id="RHEA:18437"/>
        <dbReference type="ChEBI" id="CHEBI:15378"/>
        <dbReference type="ChEBI" id="CHEBI:30616"/>
        <dbReference type="ChEBI" id="CHEBI:57823"/>
        <dbReference type="ChEBI" id="CHEBI:57919"/>
        <dbReference type="ChEBI" id="CHEBI:456216"/>
        <dbReference type="EC" id="2.7.1.148"/>
    </reaction>
</comment>
<evidence type="ECO:0000256" key="1">
    <source>
        <dbReference type="ARBA" id="ARBA00009684"/>
    </source>
</evidence>
<evidence type="ECO:0000256" key="3">
    <source>
        <dbReference type="ARBA" id="ARBA00017473"/>
    </source>
</evidence>
<feature type="domain" description="GHMP kinase N-terminal" evidence="10">
    <location>
        <begin position="60"/>
        <end position="136"/>
    </location>
</feature>
<evidence type="ECO:0000259" key="11">
    <source>
        <dbReference type="Pfam" id="PF08544"/>
    </source>
</evidence>
<name>A0A2J6WFA9_9BACT</name>
<dbReference type="SUPFAM" id="SSF55060">
    <property type="entry name" value="GHMP Kinase, C-terminal domain"/>
    <property type="match status" value="1"/>
</dbReference>
<evidence type="ECO:0000256" key="7">
    <source>
        <dbReference type="ARBA" id="ARBA00022840"/>
    </source>
</evidence>
<keyword evidence="6 9" id="KW-0418">Kinase</keyword>
<evidence type="ECO:0000313" key="12">
    <source>
        <dbReference type="EMBL" id="PMP68253.1"/>
    </source>
</evidence>
<dbReference type="InterPro" id="IPR020568">
    <property type="entry name" value="Ribosomal_Su5_D2-typ_SF"/>
</dbReference>
<dbReference type="InterPro" id="IPR036554">
    <property type="entry name" value="GHMP_kinase_C_sf"/>
</dbReference>
<dbReference type="GO" id="GO:0016114">
    <property type="term" value="P:terpenoid biosynthetic process"/>
    <property type="evidence" value="ECO:0007669"/>
    <property type="project" value="UniProtKB-UniRule"/>
</dbReference>
<accession>A0A2J6WFA9</accession>
<dbReference type="InterPro" id="IPR014721">
    <property type="entry name" value="Ribsml_uS5_D2-typ_fold_subgr"/>
</dbReference>
<dbReference type="EC" id="2.7.1.148" evidence="2 9"/>
<comment type="pathway">
    <text evidence="9">Isoprenoid biosynthesis; isopentenyl diphosphate biosynthesis via DXP pathway; isopentenyl diphosphate from 1-deoxy-D-xylulose 5-phosphate: step 3/6.</text>
</comment>
<evidence type="ECO:0000256" key="6">
    <source>
        <dbReference type="ARBA" id="ARBA00022777"/>
    </source>
</evidence>
<keyword evidence="4 9" id="KW-0808">Transferase</keyword>
<proteinExistence type="inferred from homology"/>
<dbReference type="EMBL" id="PNIL01000024">
    <property type="protein sequence ID" value="PMP68253.1"/>
    <property type="molecule type" value="Genomic_DNA"/>
</dbReference>
<dbReference type="AlphaFoldDB" id="A0A2J6WFA9"/>
<evidence type="ECO:0000259" key="10">
    <source>
        <dbReference type="Pfam" id="PF00288"/>
    </source>
</evidence>
<dbReference type="PANTHER" id="PTHR43527:SF2">
    <property type="entry name" value="4-DIPHOSPHOCYTIDYL-2-C-METHYL-D-ERYTHRITOL KINASE, CHLOROPLASTIC"/>
    <property type="match status" value="1"/>
</dbReference>
<evidence type="ECO:0000256" key="5">
    <source>
        <dbReference type="ARBA" id="ARBA00022741"/>
    </source>
</evidence>
<feature type="domain" description="GHMP kinase C-terminal" evidence="11">
    <location>
        <begin position="214"/>
        <end position="268"/>
    </location>
</feature>
<evidence type="ECO:0000256" key="4">
    <source>
        <dbReference type="ARBA" id="ARBA00022679"/>
    </source>
</evidence>
<feature type="active site" evidence="9">
    <location>
        <position position="8"/>
    </location>
</feature>
<evidence type="ECO:0000256" key="8">
    <source>
        <dbReference type="ARBA" id="ARBA00032554"/>
    </source>
</evidence>
<keyword evidence="7 9" id="KW-0067">ATP-binding</keyword>
<feature type="binding site" evidence="9">
    <location>
        <begin position="87"/>
        <end position="97"/>
    </location>
    <ligand>
        <name>ATP</name>
        <dbReference type="ChEBI" id="CHEBI:30616"/>
    </ligand>
</feature>
<comment type="caution">
    <text evidence="12">The sequence shown here is derived from an EMBL/GenBank/DDBJ whole genome shotgun (WGS) entry which is preliminary data.</text>
</comment>
<evidence type="ECO:0000313" key="13">
    <source>
        <dbReference type="Proteomes" id="UP000237040"/>
    </source>
</evidence>
<comment type="similarity">
    <text evidence="1 9">Belongs to the GHMP kinase family. IspE subfamily.</text>
</comment>
<dbReference type="Proteomes" id="UP000237040">
    <property type="component" value="Unassembled WGS sequence"/>
</dbReference>
<evidence type="ECO:0000256" key="9">
    <source>
        <dbReference type="HAMAP-Rule" id="MF_00061"/>
    </source>
</evidence>
<keyword evidence="5 9" id="KW-0547">Nucleotide-binding</keyword>
<organism evidence="12 13">
    <name type="scientific">Caldisericum exile</name>
    <dbReference type="NCBI Taxonomy" id="693075"/>
    <lineage>
        <taxon>Bacteria</taxon>
        <taxon>Pseudomonadati</taxon>
        <taxon>Caldisericota/Cryosericota group</taxon>
        <taxon>Caldisericota</taxon>
        <taxon>Caldisericia</taxon>
        <taxon>Caldisericales</taxon>
        <taxon>Caldisericaceae</taxon>
        <taxon>Caldisericum</taxon>
    </lineage>
</organism>
<dbReference type="InterPro" id="IPR013750">
    <property type="entry name" value="GHMP_kinase_C_dom"/>
</dbReference>
<dbReference type="GO" id="GO:0005524">
    <property type="term" value="F:ATP binding"/>
    <property type="evidence" value="ECO:0007669"/>
    <property type="project" value="UniProtKB-UniRule"/>
</dbReference>
<dbReference type="SUPFAM" id="SSF54211">
    <property type="entry name" value="Ribosomal protein S5 domain 2-like"/>
    <property type="match status" value="1"/>
</dbReference>
<dbReference type="GO" id="GO:0050515">
    <property type="term" value="F:4-(cytidine 5'-diphospho)-2-C-methyl-D-erythritol kinase activity"/>
    <property type="evidence" value="ECO:0007669"/>
    <property type="project" value="UniProtKB-UniRule"/>
</dbReference>
<dbReference type="NCBIfam" id="TIGR00154">
    <property type="entry name" value="ispE"/>
    <property type="match status" value="1"/>
</dbReference>
<comment type="function">
    <text evidence="9">Catalyzes the phosphorylation of the position 2 hydroxy group of 4-diphosphocytidyl-2C-methyl-D-erythritol.</text>
</comment>
<protein>
    <recommendedName>
        <fullName evidence="3 9">4-diphosphocytidyl-2-C-methyl-D-erythritol kinase</fullName>
        <shortName evidence="9">CMK</shortName>
        <ecNumber evidence="2 9">2.7.1.148</ecNumber>
    </recommendedName>
    <alternativeName>
        <fullName evidence="8 9">4-(cytidine-5'-diphospho)-2-C-methyl-D-erythritol kinase</fullName>
    </alternativeName>
</protein>
<dbReference type="InterPro" id="IPR004424">
    <property type="entry name" value="IspE"/>
</dbReference>
<dbReference type="InterPro" id="IPR006204">
    <property type="entry name" value="GHMP_kinase_N_dom"/>
</dbReference>
<dbReference type="UniPathway" id="UPA00056">
    <property type="reaction ID" value="UER00094"/>
</dbReference>
<dbReference type="Pfam" id="PF00288">
    <property type="entry name" value="GHMP_kinases_N"/>
    <property type="match status" value="1"/>
</dbReference>
<dbReference type="Gene3D" id="3.30.70.890">
    <property type="entry name" value="GHMP kinase, C-terminal domain"/>
    <property type="match status" value="1"/>
</dbReference>
<gene>
    <name evidence="9 12" type="primary">ispE</name>
    <name evidence="12" type="ORF">C0189_01580</name>
</gene>
<dbReference type="Gene3D" id="3.30.230.10">
    <property type="match status" value="1"/>
</dbReference>
<sequence>MKAKAYAKINLTLEIVGEAGEYHAIESVFQKIGLFDVVSVKLGKTDSVIFSQSIRNATSTVHKALELFKERAKVKENFEIYIEKNIPMGSGLGGGSADGAVTLLLLNAMFKNILSKNDLHQIAKEVGSDVPFFLYSNTALVKGVGDIVQELPSLKEFYFVLVHPKFHFKTKEMYSMFHEYGKYSDGSRTLAMVELIEKGNYSAKDIDKLCYNDFEMMLLEKSEKFVEFKKVLETVAEVRFHLTGSGSTLFAIFDTKKDAEKVKNTLDKFKFDSDIASSLV</sequence>
<evidence type="ECO:0000256" key="2">
    <source>
        <dbReference type="ARBA" id="ARBA00012052"/>
    </source>
</evidence>
<dbReference type="GO" id="GO:0019288">
    <property type="term" value="P:isopentenyl diphosphate biosynthetic process, methylerythritol 4-phosphate pathway"/>
    <property type="evidence" value="ECO:0007669"/>
    <property type="project" value="UniProtKB-UniRule"/>
</dbReference>
<feature type="active site" evidence="9">
    <location>
        <position position="129"/>
    </location>
</feature>
<reference evidence="12 13" key="1">
    <citation type="submission" date="2018-01" db="EMBL/GenBank/DDBJ databases">
        <title>Metagenomic assembled genomes from two thermal pools in the Uzon Caldera, Kamchatka, Russia.</title>
        <authorList>
            <person name="Wilkins L."/>
            <person name="Ettinger C."/>
        </authorList>
    </citation>
    <scope>NUCLEOTIDE SEQUENCE [LARGE SCALE GENOMIC DNA]</scope>
    <source>
        <strain evidence="12">ZAV-07</strain>
    </source>
</reference>
<keyword evidence="9" id="KW-0414">Isoprene biosynthesis</keyword>
<dbReference type="HAMAP" id="MF_00061">
    <property type="entry name" value="IspE"/>
    <property type="match status" value="1"/>
</dbReference>